<feature type="transmembrane region" description="Helical" evidence="6">
    <location>
        <begin position="6"/>
        <end position="26"/>
    </location>
</feature>
<gene>
    <name evidence="7" type="ORF">F1559_002028</name>
</gene>
<keyword evidence="4 6" id="KW-1133">Transmembrane helix</keyword>
<protein>
    <recommendedName>
        <fullName evidence="9">Transmembrane protein 14C</fullName>
    </recommendedName>
</protein>
<comment type="caution">
    <text evidence="7">The sequence shown here is derived from an EMBL/GenBank/DDBJ whole genome shotgun (WGS) entry which is preliminary data.</text>
</comment>
<evidence type="ECO:0000313" key="7">
    <source>
        <dbReference type="EMBL" id="KAF6000452.1"/>
    </source>
</evidence>
<evidence type="ECO:0008006" key="9">
    <source>
        <dbReference type="Google" id="ProtNLM"/>
    </source>
</evidence>
<comment type="similarity">
    <text evidence="2">Belongs to the TMEM14 family.</text>
</comment>
<organism evidence="7 8">
    <name type="scientific">Cyanidiococcus yangmingshanensis</name>
    <dbReference type="NCBI Taxonomy" id="2690220"/>
    <lineage>
        <taxon>Eukaryota</taxon>
        <taxon>Rhodophyta</taxon>
        <taxon>Bangiophyceae</taxon>
        <taxon>Cyanidiales</taxon>
        <taxon>Cyanidiaceae</taxon>
        <taxon>Cyanidiococcus</taxon>
    </lineage>
</organism>
<dbReference type="AlphaFoldDB" id="A0A7J7IBJ6"/>
<evidence type="ECO:0000256" key="1">
    <source>
        <dbReference type="ARBA" id="ARBA00004370"/>
    </source>
</evidence>
<sequence length="107" mass="10999">MNWDKLDKTATGFGLAVALAGVTGYVRKRSTPSLVAGVGLGAGIAVAANWQPQKPVVAAVLSVVLTVSMLSRYVRSKKFIPSGLVAVAAAGITGKFAIQLYEAGVRP</sequence>
<evidence type="ECO:0000256" key="6">
    <source>
        <dbReference type="SAM" id="Phobius"/>
    </source>
</evidence>
<evidence type="ECO:0000256" key="4">
    <source>
        <dbReference type="ARBA" id="ARBA00022989"/>
    </source>
</evidence>
<dbReference type="GO" id="GO:0016020">
    <property type="term" value="C:membrane"/>
    <property type="evidence" value="ECO:0007669"/>
    <property type="project" value="UniProtKB-SubCell"/>
</dbReference>
<evidence type="ECO:0000256" key="5">
    <source>
        <dbReference type="ARBA" id="ARBA00023136"/>
    </source>
</evidence>
<evidence type="ECO:0000313" key="8">
    <source>
        <dbReference type="Proteomes" id="UP000530660"/>
    </source>
</evidence>
<dbReference type="PANTHER" id="PTHR12668:SF43">
    <property type="entry name" value="TRANSMEMBRANE PROTEIN 14 HOMOLOG"/>
    <property type="match status" value="1"/>
</dbReference>
<keyword evidence="8" id="KW-1185">Reference proteome</keyword>
<accession>A0A7J7IBJ6</accession>
<dbReference type="PANTHER" id="PTHR12668">
    <property type="entry name" value="TRANSMEMBRANE PROTEIN 14, 15"/>
    <property type="match status" value="1"/>
</dbReference>
<dbReference type="EMBL" id="VWRR01000020">
    <property type="protein sequence ID" value="KAF6000452.1"/>
    <property type="molecule type" value="Genomic_DNA"/>
</dbReference>
<keyword evidence="3 6" id="KW-0812">Transmembrane</keyword>
<dbReference type="InterPro" id="IPR044890">
    <property type="entry name" value="TMEM14_sf"/>
</dbReference>
<feature type="transmembrane region" description="Helical" evidence="6">
    <location>
        <begin position="33"/>
        <end position="50"/>
    </location>
</feature>
<name>A0A7J7IBJ6_9RHOD</name>
<dbReference type="Proteomes" id="UP000530660">
    <property type="component" value="Unassembled WGS sequence"/>
</dbReference>
<evidence type="ECO:0000256" key="3">
    <source>
        <dbReference type="ARBA" id="ARBA00022692"/>
    </source>
</evidence>
<dbReference type="Gene3D" id="1.10.10.1740">
    <property type="entry name" value="Transmembrane protein 14-like"/>
    <property type="match status" value="1"/>
</dbReference>
<dbReference type="OrthoDB" id="5620at2759"/>
<comment type="subcellular location">
    <subcellularLocation>
        <location evidence="1">Membrane</location>
    </subcellularLocation>
</comment>
<reference evidence="7 8" key="1">
    <citation type="journal article" date="2020" name="J. Phycol.">
        <title>Comparative genome analysis reveals Cyanidiococcus gen. nov., a new extremophilic red algal genus sister to Cyanidioschyzon (Cyanidioschyzonaceae, Rhodophyta).</title>
        <authorList>
            <person name="Liu S.-L."/>
            <person name="Chiang Y.-R."/>
            <person name="Yoon H.S."/>
            <person name="Fu H.-Y."/>
        </authorList>
    </citation>
    <scope>NUCLEOTIDE SEQUENCE [LARGE SCALE GENOMIC DNA]</scope>
    <source>
        <strain evidence="7 8">THAL066</strain>
    </source>
</reference>
<keyword evidence="5 6" id="KW-0472">Membrane</keyword>
<dbReference type="Pfam" id="PF03647">
    <property type="entry name" value="Tmemb_14"/>
    <property type="match status" value="1"/>
</dbReference>
<proteinExistence type="inferred from homology"/>
<dbReference type="InterPro" id="IPR005349">
    <property type="entry name" value="TMEM14"/>
</dbReference>
<evidence type="ECO:0000256" key="2">
    <source>
        <dbReference type="ARBA" id="ARBA00007590"/>
    </source>
</evidence>
<feature type="transmembrane region" description="Helical" evidence="6">
    <location>
        <begin position="56"/>
        <end position="74"/>
    </location>
</feature>